<protein>
    <submittedName>
        <fullName evidence="1">Uncharacterized protein</fullName>
    </submittedName>
</protein>
<dbReference type="Proteomes" id="UP001249851">
    <property type="component" value="Unassembled WGS sequence"/>
</dbReference>
<keyword evidence="2" id="KW-1185">Reference proteome</keyword>
<comment type="caution">
    <text evidence="1">The sequence shown here is derived from an EMBL/GenBank/DDBJ whole genome shotgun (WGS) entry which is preliminary data.</text>
</comment>
<name>A0AAD9VCA1_ACRCE</name>
<accession>A0AAD9VCA1</accession>
<dbReference type="EMBL" id="JARQWQ010000010">
    <property type="protein sequence ID" value="KAK2569161.1"/>
    <property type="molecule type" value="Genomic_DNA"/>
</dbReference>
<gene>
    <name evidence="1" type="ORF">P5673_006058</name>
</gene>
<evidence type="ECO:0000313" key="2">
    <source>
        <dbReference type="Proteomes" id="UP001249851"/>
    </source>
</evidence>
<sequence length="142" mass="15737">MPFAGGVVPSYWLLKGQQVARGNHCLADVLTKCQALGLVQDAKGDLPREWPLKEVIIIALHHLNKQSNVSSKSTVHAIQAYTQPQPVTIPAGTNGWAEFVRLNATDRILATLFIARDVVLCKDAVMFLIYRPEFLSISRRSD</sequence>
<reference evidence="1" key="2">
    <citation type="journal article" date="2023" name="Science">
        <title>Genomic signatures of disease resistance in endangered staghorn corals.</title>
        <authorList>
            <person name="Vollmer S.V."/>
            <person name="Selwyn J.D."/>
            <person name="Despard B.A."/>
            <person name="Roesel C.L."/>
        </authorList>
    </citation>
    <scope>NUCLEOTIDE SEQUENCE</scope>
    <source>
        <strain evidence="1">K2</strain>
    </source>
</reference>
<evidence type="ECO:0000313" key="1">
    <source>
        <dbReference type="EMBL" id="KAK2569161.1"/>
    </source>
</evidence>
<proteinExistence type="predicted"/>
<reference evidence="1" key="1">
    <citation type="journal article" date="2023" name="G3 (Bethesda)">
        <title>Whole genome assembly and annotation of the endangered Caribbean coral Acropora cervicornis.</title>
        <authorList>
            <person name="Selwyn J.D."/>
            <person name="Vollmer S.V."/>
        </authorList>
    </citation>
    <scope>NUCLEOTIDE SEQUENCE</scope>
    <source>
        <strain evidence="1">K2</strain>
    </source>
</reference>
<organism evidence="1 2">
    <name type="scientific">Acropora cervicornis</name>
    <name type="common">Staghorn coral</name>
    <dbReference type="NCBI Taxonomy" id="6130"/>
    <lineage>
        <taxon>Eukaryota</taxon>
        <taxon>Metazoa</taxon>
        <taxon>Cnidaria</taxon>
        <taxon>Anthozoa</taxon>
        <taxon>Hexacorallia</taxon>
        <taxon>Scleractinia</taxon>
        <taxon>Astrocoeniina</taxon>
        <taxon>Acroporidae</taxon>
        <taxon>Acropora</taxon>
    </lineage>
</organism>
<dbReference type="AlphaFoldDB" id="A0AAD9VCA1"/>